<accession>A0A1D2J7C9</accession>
<dbReference type="Gene3D" id="2.60.40.150">
    <property type="entry name" value="C2 domain"/>
    <property type="match status" value="1"/>
</dbReference>
<protein>
    <submittedName>
        <fullName evidence="1">Uncharacterized protein</fullName>
    </submittedName>
</protein>
<reference evidence="1 2" key="1">
    <citation type="submission" date="2016-06" db="EMBL/GenBank/DDBJ databases">
        <authorList>
            <person name="Kjaerup R.B."/>
            <person name="Dalgaard T.S."/>
            <person name="Juul-Madsen H.R."/>
        </authorList>
    </citation>
    <scope>NUCLEOTIDE SEQUENCE [LARGE SCALE GENOMIC DNA]</scope>
    <source>
        <strain evidence="1 2">Pb300</strain>
    </source>
</reference>
<evidence type="ECO:0000313" key="1">
    <source>
        <dbReference type="EMBL" id="ODH14722.1"/>
    </source>
</evidence>
<dbReference type="EMBL" id="LZYO01000358">
    <property type="protein sequence ID" value="ODH14722.1"/>
    <property type="molecule type" value="Genomic_DNA"/>
</dbReference>
<name>A0A1D2J7C9_PARBR</name>
<dbReference type="PROSITE" id="PS50004">
    <property type="entry name" value="C2"/>
    <property type="match status" value="1"/>
</dbReference>
<organism evidence="1 2">
    <name type="scientific">Paracoccidioides brasiliensis</name>
    <dbReference type="NCBI Taxonomy" id="121759"/>
    <lineage>
        <taxon>Eukaryota</taxon>
        <taxon>Fungi</taxon>
        <taxon>Dikarya</taxon>
        <taxon>Ascomycota</taxon>
        <taxon>Pezizomycotina</taxon>
        <taxon>Eurotiomycetes</taxon>
        <taxon>Eurotiomycetidae</taxon>
        <taxon>Onygenales</taxon>
        <taxon>Ajellomycetaceae</taxon>
        <taxon>Paracoccidioides</taxon>
    </lineage>
</organism>
<dbReference type="InterPro" id="IPR000008">
    <property type="entry name" value="C2_dom"/>
</dbReference>
<dbReference type="PANTHER" id="PTHR47800:SF5">
    <property type="entry name" value="FER-1-LIKE PROTEIN 6"/>
    <property type="match status" value="1"/>
</dbReference>
<dbReference type="InterPro" id="IPR035892">
    <property type="entry name" value="C2_domain_sf"/>
</dbReference>
<dbReference type="SMART" id="SM00239">
    <property type="entry name" value="C2"/>
    <property type="match status" value="1"/>
</dbReference>
<dbReference type="AlphaFoldDB" id="A0A1D2J7C9"/>
<dbReference type="PANTHER" id="PTHR47800">
    <property type="entry name" value="C2 DOMAIN-CONTAINING PROTEIN"/>
    <property type="match status" value="1"/>
</dbReference>
<comment type="caution">
    <text evidence="1">The sequence shown here is derived from an EMBL/GenBank/DDBJ whole genome shotgun (WGS) entry which is preliminary data.</text>
</comment>
<dbReference type="SUPFAM" id="SSF49562">
    <property type="entry name" value="C2 domain (Calcium/lipid-binding domain, CaLB)"/>
    <property type="match status" value="1"/>
</dbReference>
<evidence type="ECO:0000313" key="2">
    <source>
        <dbReference type="Proteomes" id="UP000242814"/>
    </source>
</evidence>
<dbReference type="OMA" id="SRYNFQA"/>
<dbReference type="OrthoDB" id="73919at2759"/>
<proteinExistence type="predicted"/>
<dbReference type="VEuPathDB" id="FungiDB:PADG_07832"/>
<gene>
    <name evidence="1" type="ORF">ACO22_06528</name>
</gene>
<dbReference type="Pfam" id="PF00168">
    <property type="entry name" value="C2"/>
    <property type="match status" value="1"/>
</dbReference>
<dbReference type="VEuPathDB" id="FungiDB:PABG_07778"/>
<dbReference type="GO" id="GO:0010628">
    <property type="term" value="P:positive regulation of gene expression"/>
    <property type="evidence" value="ECO:0007669"/>
    <property type="project" value="TreeGrafter"/>
</dbReference>
<dbReference type="Proteomes" id="UP000242814">
    <property type="component" value="Unassembled WGS sequence"/>
</dbReference>
<sequence>MVLPSRRPSAQSAYSSHPAGGFDDTPVPCAAPGFTLKFTIHRAANLPIADISTLSADPFVVARLTADSPRRHKEDPDLVYRTPTVARNVNPVWNCEWIVANVPASGFELKCRIYDEDPVDSDDRLGTVDLVVPSIPEDWPGIPEESFRVHKGMASKRVYFFRSVSIVCCKSKHLNPSLFLSVQCLGRTPSDDGDARMYTVGPNFWSKHFSPLIGLLAGTVDTEPSQDGKRTTTKYNFQAIQIQLKGPVPASLYHRYVEFKPFVEGMFTSQSLRGRILNRALHHQHVRIYNFDRSTVYGVFPAPSPQLTHQFLEFVHYDQGGRIFTYVITLDGQWRFTETGKEFGIDMLSKHTMHSNVSIYIAYSGEFFVKRRLSHSRKHRSRSPRSSSSESADDSICRATSPAAASDAAFPVSYDPAVYELIIDNDSGTYRPNAQLLPELKKFLFMNLPGLQVTTLDCQADSEQLEKLKSEQRARKTRGGREITYIQHAASFSSISSEDLDEYYRQSPGAPAVPSTGLKRLKRFSKPKTQLMNWAKRTTLNEMAMTRVR</sequence>